<keyword evidence="1" id="KW-0812">Transmembrane</keyword>
<evidence type="ECO:0000313" key="3">
    <source>
        <dbReference type="Proteomes" id="UP000703038"/>
    </source>
</evidence>
<protein>
    <submittedName>
        <fullName evidence="2">Uncharacterized protein</fullName>
    </submittedName>
</protein>
<keyword evidence="1" id="KW-0472">Membrane</keyword>
<evidence type="ECO:0000256" key="1">
    <source>
        <dbReference type="SAM" id="Phobius"/>
    </source>
</evidence>
<dbReference type="RefSeq" id="WP_204868057.1">
    <property type="nucleotide sequence ID" value="NZ_JAFBBK010000001.1"/>
</dbReference>
<comment type="caution">
    <text evidence="2">The sequence shown here is derived from an EMBL/GenBank/DDBJ whole genome shotgun (WGS) entry which is preliminary data.</text>
</comment>
<name>A0ABS2KT79_9NOCA</name>
<organism evidence="2 3">
    <name type="scientific">Rhodococcoides corynebacterioides</name>
    <dbReference type="NCBI Taxonomy" id="53972"/>
    <lineage>
        <taxon>Bacteria</taxon>
        <taxon>Bacillati</taxon>
        <taxon>Actinomycetota</taxon>
        <taxon>Actinomycetes</taxon>
        <taxon>Mycobacteriales</taxon>
        <taxon>Nocardiaceae</taxon>
        <taxon>Rhodococcoides</taxon>
    </lineage>
</organism>
<sequence>MTPVDLQFTRPRHSTSVRTVDVAGTDWPLYKLESIMVAVILFAALALTVSMQTAVLTSAAVGVTVWWALGATERFRTRH</sequence>
<reference evidence="2 3" key="1">
    <citation type="submission" date="2021-01" db="EMBL/GenBank/DDBJ databases">
        <title>Genomics of switchgrass bacterial isolates.</title>
        <authorList>
            <person name="Shade A."/>
        </authorList>
    </citation>
    <scope>NUCLEOTIDE SEQUENCE [LARGE SCALE GENOMIC DNA]</scope>
    <source>
        <strain evidence="2 3">PvP111</strain>
    </source>
</reference>
<dbReference type="EMBL" id="JAFBBK010000001">
    <property type="protein sequence ID" value="MBM7415098.1"/>
    <property type="molecule type" value="Genomic_DNA"/>
</dbReference>
<accession>A0ABS2KT79</accession>
<proteinExistence type="predicted"/>
<feature type="transmembrane region" description="Helical" evidence="1">
    <location>
        <begin position="36"/>
        <end position="69"/>
    </location>
</feature>
<evidence type="ECO:0000313" key="2">
    <source>
        <dbReference type="EMBL" id="MBM7415098.1"/>
    </source>
</evidence>
<keyword evidence="1" id="KW-1133">Transmembrane helix</keyword>
<dbReference type="Proteomes" id="UP000703038">
    <property type="component" value="Unassembled WGS sequence"/>
</dbReference>
<gene>
    <name evidence="2" type="ORF">JOE42_001831</name>
</gene>
<keyword evidence="3" id="KW-1185">Reference proteome</keyword>